<dbReference type="CDD" id="cd00037">
    <property type="entry name" value="CLECT"/>
    <property type="match status" value="1"/>
</dbReference>
<sequence length="114" mass="12677">MKCRTTIHGDAGDIQAVVGGVLLTSDADADIRYVCAESLPELFHLLGCRLKLLISLACKTDTKYEVLTYLPWYGNEPNGGTSENCALDRTDHTPTLIDISCTNRYYYICQDQLL</sequence>
<dbReference type="InterPro" id="IPR016187">
    <property type="entry name" value="CTDL_fold"/>
</dbReference>
<protein>
    <recommendedName>
        <fullName evidence="3">C-type lectin domain-containing protein</fullName>
    </recommendedName>
</protein>
<dbReference type="Gene3D" id="3.10.100.10">
    <property type="entry name" value="Mannose-Binding Protein A, subunit A"/>
    <property type="match status" value="1"/>
</dbReference>
<organism evidence="1 2">
    <name type="scientific">Petrolisthes manimaculis</name>
    <dbReference type="NCBI Taxonomy" id="1843537"/>
    <lineage>
        <taxon>Eukaryota</taxon>
        <taxon>Metazoa</taxon>
        <taxon>Ecdysozoa</taxon>
        <taxon>Arthropoda</taxon>
        <taxon>Crustacea</taxon>
        <taxon>Multicrustacea</taxon>
        <taxon>Malacostraca</taxon>
        <taxon>Eumalacostraca</taxon>
        <taxon>Eucarida</taxon>
        <taxon>Decapoda</taxon>
        <taxon>Pleocyemata</taxon>
        <taxon>Anomura</taxon>
        <taxon>Galatheoidea</taxon>
        <taxon>Porcellanidae</taxon>
        <taxon>Petrolisthes</taxon>
    </lineage>
</organism>
<dbReference type="InterPro" id="IPR016186">
    <property type="entry name" value="C-type_lectin-like/link_sf"/>
</dbReference>
<keyword evidence="2" id="KW-1185">Reference proteome</keyword>
<proteinExistence type="predicted"/>
<evidence type="ECO:0000313" key="1">
    <source>
        <dbReference type="EMBL" id="KAK4299942.1"/>
    </source>
</evidence>
<dbReference type="Proteomes" id="UP001292094">
    <property type="component" value="Unassembled WGS sequence"/>
</dbReference>
<reference evidence="1" key="1">
    <citation type="submission" date="2023-11" db="EMBL/GenBank/DDBJ databases">
        <title>Genome assemblies of two species of porcelain crab, Petrolisthes cinctipes and Petrolisthes manimaculis (Anomura: Porcellanidae).</title>
        <authorList>
            <person name="Angst P."/>
        </authorList>
    </citation>
    <scope>NUCLEOTIDE SEQUENCE</scope>
    <source>
        <strain evidence="1">PB745_02</strain>
        <tissue evidence="1">Gill</tissue>
    </source>
</reference>
<dbReference type="AlphaFoldDB" id="A0AAE1TW46"/>
<evidence type="ECO:0000313" key="2">
    <source>
        <dbReference type="Proteomes" id="UP001292094"/>
    </source>
</evidence>
<comment type="caution">
    <text evidence="1">The sequence shown here is derived from an EMBL/GenBank/DDBJ whole genome shotgun (WGS) entry which is preliminary data.</text>
</comment>
<dbReference type="SUPFAM" id="SSF56436">
    <property type="entry name" value="C-type lectin-like"/>
    <property type="match status" value="1"/>
</dbReference>
<dbReference type="EMBL" id="JAWZYT010003148">
    <property type="protein sequence ID" value="KAK4299942.1"/>
    <property type="molecule type" value="Genomic_DNA"/>
</dbReference>
<evidence type="ECO:0008006" key="3">
    <source>
        <dbReference type="Google" id="ProtNLM"/>
    </source>
</evidence>
<gene>
    <name evidence="1" type="ORF">Pmani_027826</name>
</gene>
<name>A0AAE1TW46_9EUCA</name>
<accession>A0AAE1TW46</accession>